<dbReference type="EMBL" id="CP009249">
    <property type="protein sequence ID" value="APT93071.1"/>
    <property type="molecule type" value="Genomic_DNA"/>
</dbReference>
<evidence type="ECO:0000256" key="11">
    <source>
        <dbReference type="ARBA" id="ARBA00034617"/>
    </source>
</evidence>
<keyword evidence="5 14" id="KW-0347">Helicase</keyword>
<dbReference type="PROSITE" id="PS51198">
    <property type="entry name" value="UVRD_HELICASE_ATP_BIND"/>
    <property type="match status" value="1"/>
</dbReference>
<keyword evidence="4 14" id="KW-0378">Hydrolase</keyword>
<dbReference type="GO" id="GO:0000725">
    <property type="term" value="P:recombinational repair"/>
    <property type="evidence" value="ECO:0007669"/>
    <property type="project" value="TreeGrafter"/>
</dbReference>
<evidence type="ECO:0000313" key="18">
    <source>
        <dbReference type="Proteomes" id="UP000185491"/>
    </source>
</evidence>
<comment type="catalytic activity">
    <reaction evidence="13">
        <text>ATP + H2O = ADP + phosphate + H(+)</text>
        <dbReference type="Rhea" id="RHEA:13065"/>
        <dbReference type="ChEBI" id="CHEBI:15377"/>
        <dbReference type="ChEBI" id="CHEBI:15378"/>
        <dbReference type="ChEBI" id="CHEBI:30616"/>
        <dbReference type="ChEBI" id="CHEBI:43474"/>
        <dbReference type="ChEBI" id="CHEBI:456216"/>
        <dbReference type="EC" id="5.6.2.4"/>
    </reaction>
</comment>
<sequence length="1061" mass="115663">MFSPNQLANALGKKFGPTPEQAKVIEGQLGPKLVVAGAGAGKTETMASRVVYLVANGLVRPEQVLGLTFTRKAAQQLEQRIRSQLLTLKGSRLITPGSPAWEALENVAVNVSTYDSYAGDLVREYGLLLPVEPSSRLITAAEQYAIADEVVRNYDGELTATNNVDKIVQTVSKLSASMDNELTDPASIAEHEREFRTELASLEKTRANGPEYSQDLQKYLDLQKLRVQFLPLLSALAERQRELGVKTFGQQMAAAAKLAAQHPEVGKSQRARYRVVMLDEYQDTSHSQRVLLRALFGGGYHEGISVTAVGDPMQAIYGWRGATTENLASFVEDFPQANGEPAPKDQLTTSWRNPPNVLGLANRVADKVFGGNPRPVDPLSARPGANPGEIKLAYFATAGQECEFVAQHLAGKFRESQDKGQPFSAAVLVRANKHAPEIARALDAAGVPNEIVGLGGLLLKPEVQDLLALATMLVKPQDAAAALRILTGPIVGLGIDDLMALHERVRNLQGASGGRVLPDPDQDPVEYLQEELHALAEEGADFSPGLGDAVADLGEPDRYSPEGLARIRTLASKLRGLRTHSLSKSLNDIFADIEEEFGIRTEALANPSGAGTAHLDQFADIVAGYPGSGLAGLIDYLQLAREQEDGLAPGEVVSREDRVMIMTAHKAKGLEFGHVCVLHADSTTYNAKAETFLTKLEKVPGDQDVIDAADAVKRSDFNNACKAFIAESREHQAEESARLFYVAITRTEESLTVTGSGTNNARGKSKKGPYELLETLRAAYPDLVVHWEVPEAPVPEQDQEAISAVFPALAPTPEIRRGADVVLAALNETPEPVAGELFELWERDATALIEEWNNRETPVVDVELPAELTASDMVALSTDREEFAKRKRRPVPFKPNSFAKRGTAFHAWVEEFFHGESLLSEDELPGMGEVASAEQLEVLREKFAQSSWAQRTPYAVEAPFEVSIGSVVVRGRMDAVFQEPDGSFMVVDWKTGRRPTGRDMDNAAIQLAVYAQAWQRTSGTDQPVRAAFYYVEEDFTFIPEHLPDRAELEEILKFPKTTAKG</sequence>
<gene>
    <name evidence="17" type="ORF">CPHO_09440</name>
</gene>
<dbReference type="GO" id="GO:0033202">
    <property type="term" value="C:DNA helicase complex"/>
    <property type="evidence" value="ECO:0007669"/>
    <property type="project" value="TreeGrafter"/>
</dbReference>
<dbReference type="SUPFAM" id="SSF52980">
    <property type="entry name" value="Restriction endonuclease-like"/>
    <property type="match status" value="1"/>
</dbReference>
<evidence type="ECO:0000256" key="14">
    <source>
        <dbReference type="PROSITE-ProRule" id="PRU00560"/>
    </source>
</evidence>
<dbReference type="GO" id="GO:0003677">
    <property type="term" value="F:DNA binding"/>
    <property type="evidence" value="ECO:0007669"/>
    <property type="project" value="UniProtKB-KW"/>
</dbReference>
<dbReference type="Pfam" id="PF12705">
    <property type="entry name" value="PDDEXK_1"/>
    <property type="match status" value="1"/>
</dbReference>
<evidence type="ECO:0000256" key="13">
    <source>
        <dbReference type="ARBA" id="ARBA00048988"/>
    </source>
</evidence>
<protein>
    <recommendedName>
        <fullName evidence="12">DNA 3'-5' helicase</fullName>
        <ecNumber evidence="12">5.6.2.4</ecNumber>
    </recommendedName>
</protein>
<dbReference type="Proteomes" id="UP000185491">
    <property type="component" value="Chromosome"/>
</dbReference>
<keyword evidence="7 14" id="KW-0067">ATP-binding</keyword>
<dbReference type="SUPFAM" id="SSF52540">
    <property type="entry name" value="P-loop containing nucleoside triphosphate hydrolases"/>
    <property type="match status" value="1"/>
</dbReference>
<feature type="domain" description="UvrD-like helicase C-terminal" evidence="16">
    <location>
        <begin position="355"/>
        <end position="669"/>
    </location>
</feature>
<proteinExistence type="predicted"/>
<dbReference type="InterPro" id="IPR038726">
    <property type="entry name" value="PDDEXK_AddAB-type"/>
</dbReference>
<evidence type="ECO:0000256" key="10">
    <source>
        <dbReference type="ARBA" id="ARBA00023235"/>
    </source>
</evidence>
<evidence type="ECO:0000259" key="15">
    <source>
        <dbReference type="PROSITE" id="PS51198"/>
    </source>
</evidence>
<evidence type="ECO:0000256" key="9">
    <source>
        <dbReference type="ARBA" id="ARBA00023204"/>
    </source>
</evidence>
<dbReference type="STRING" id="161895.CPHO_09440"/>
<dbReference type="PANTHER" id="PTHR11070">
    <property type="entry name" value="UVRD / RECB / PCRA DNA HELICASE FAMILY MEMBER"/>
    <property type="match status" value="1"/>
</dbReference>
<keyword evidence="3" id="KW-0227">DNA damage</keyword>
<accession>A0A1L7D4V4</accession>
<dbReference type="GO" id="GO:0043138">
    <property type="term" value="F:3'-5' DNA helicase activity"/>
    <property type="evidence" value="ECO:0007669"/>
    <property type="project" value="UniProtKB-EC"/>
</dbReference>
<dbReference type="GO" id="GO:0004527">
    <property type="term" value="F:exonuclease activity"/>
    <property type="evidence" value="ECO:0007669"/>
    <property type="project" value="UniProtKB-KW"/>
</dbReference>
<dbReference type="InterPro" id="IPR011604">
    <property type="entry name" value="PDDEXK-like_dom_sf"/>
</dbReference>
<dbReference type="OrthoDB" id="4812256at2"/>
<evidence type="ECO:0000256" key="7">
    <source>
        <dbReference type="ARBA" id="ARBA00022840"/>
    </source>
</evidence>
<dbReference type="GO" id="GO:0005829">
    <property type="term" value="C:cytosol"/>
    <property type="evidence" value="ECO:0007669"/>
    <property type="project" value="TreeGrafter"/>
</dbReference>
<dbReference type="InterPro" id="IPR000212">
    <property type="entry name" value="DNA_helicase_UvrD/REP"/>
</dbReference>
<dbReference type="InterPro" id="IPR014017">
    <property type="entry name" value="DNA_helicase_UvrD-like_C"/>
</dbReference>
<organism evidence="17 18">
    <name type="scientific">Corynebacterium phocae</name>
    <dbReference type="NCBI Taxonomy" id="161895"/>
    <lineage>
        <taxon>Bacteria</taxon>
        <taxon>Bacillati</taxon>
        <taxon>Actinomycetota</taxon>
        <taxon>Actinomycetes</taxon>
        <taxon>Mycobacteriales</taxon>
        <taxon>Corynebacteriaceae</taxon>
        <taxon>Corynebacterium</taxon>
    </lineage>
</organism>
<evidence type="ECO:0000313" key="17">
    <source>
        <dbReference type="EMBL" id="APT93071.1"/>
    </source>
</evidence>
<keyword evidence="2 14" id="KW-0547">Nucleotide-binding</keyword>
<keyword evidence="10" id="KW-0413">Isomerase</keyword>
<keyword evidence="9" id="KW-0234">DNA repair</keyword>
<dbReference type="InterPro" id="IPR011335">
    <property type="entry name" value="Restrct_endonuc-II-like"/>
</dbReference>
<feature type="binding site" evidence="14">
    <location>
        <begin position="36"/>
        <end position="43"/>
    </location>
    <ligand>
        <name>ATP</name>
        <dbReference type="ChEBI" id="CHEBI:30616"/>
    </ligand>
</feature>
<dbReference type="InterPro" id="IPR027417">
    <property type="entry name" value="P-loop_NTPase"/>
</dbReference>
<evidence type="ECO:0000256" key="6">
    <source>
        <dbReference type="ARBA" id="ARBA00022839"/>
    </source>
</evidence>
<evidence type="ECO:0000256" key="1">
    <source>
        <dbReference type="ARBA" id="ARBA00022722"/>
    </source>
</evidence>
<keyword evidence="1" id="KW-0540">Nuclease</keyword>
<dbReference type="AlphaFoldDB" id="A0A1L7D4V4"/>
<keyword evidence="18" id="KW-1185">Reference proteome</keyword>
<keyword evidence="8" id="KW-0238">DNA-binding</keyword>
<comment type="catalytic activity">
    <reaction evidence="11">
        <text>Couples ATP hydrolysis with the unwinding of duplex DNA by translocating in the 3'-5' direction.</text>
        <dbReference type="EC" id="5.6.2.4"/>
    </reaction>
</comment>
<dbReference type="Gene3D" id="3.40.50.300">
    <property type="entry name" value="P-loop containing nucleotide triphosphate hydrolases"/>
    <property type="match status" value="4"/>
</dbReference>
<dbReference type="RefSeq" id="WP_075735237.1">
    <property type="nucleotide sequence ID" value="NZ_CP009249.1"/>
</dbReference>
<evidence type="ECO:0000256" key="12">
    <source>
        <dbReference type="ARBA" id="ARBA00034808"/>
    </source>
</evidence>
<dbReference type="PROSITE" id="PS51217">
    <property type="entry name" value="UVRD_HELICASE_CTER"/>
    <property type="match status" value="1"/>
</dbReference>
<reference evidence="17 18" key="1">
    <citation type="submission" date="2014-08" db="EMBL/GenBank/DDBJ databases">
        <title>Complete genome sequence of Corynebacterium phocae M408/89/1(T)(=DSM 44612(T)), isolated from the common seal (Phoca vitulina).</title>
        <authorList>
            <person name="Ruckert C."/>
            <person name="Albersmeier A."/>
            <person name="Winkler A."/>
            <person name="Kalinowski J."/>
        </authorList>
    </citation>
    <scope>NUCLEOTIDE SEQUENCE [LARGE SCALE GENOMIC DNA]</scope>
    <source>
        <strain evidence="17 18">M408/89/1</strain>
    </source>
</reference>
<evidence type="ECO:0000256" key="2">
    <source>
        <dbReference type="ARBA" id="ARBA00022741"/>
    </source>
</evidence>
<name>A0A1L7D4V4_9CORY</name>
<keyword evidence="6" id="KW-0269">Exonuclease</keyword>
<feature type="domain" description="UvrD-like helicase ATP-binding" evidence="15">
    <location>
        <begin position="15"/>
        <end position="354"/>
    </location>
</feature>
<dbReference type="EC" id="5.6.2.4" evidence="12"/>
<dbReference type="GO" id="GO:0005524">
    <property type="term" value="F:ATP binding"/>
    <property type="evidence" value="ECO:0007669"/>
    <property type="project" value="UniProtKB-UniRule"/>
</dbReference>
<evidence type="ECO:0000256" key="4">
    <source>
        <dbReference type="ARBA" id="ARBA00022801"/>
    </source>
</evidence>
<evidence type="ECO:0000256" key="3">
    <source>
        <dbReference type="ARBA" id="ARBA00022763"/>
    </source>
</evidence>
<dbReference type="CDD" id="cd17932">
    <property type="entry name" value="DEXQc_UvrD"/>
    <property type="match status" value="1"/>
</dbReference>
<dbReference type="Gene3D" id="3.90.320.10">
    <property type="match status" value="1"/>
</dbReference>
<dbReference type="Pfam" id="PF13361">
    <property type="entry name" value="UvrD_C"/>
    <property type="match status" value="1"/>
</dbReference>
<dbReference type="Gene3D" id="1.10.486.10">
    <property type="entry name" value="PCRA, domain 4"/>
    <property type="match status" value="1"/>
</dbReference>
<dbReference type="KEGG" id="cpho:CPHO_09440"/>
<evidence type="ECO:0000256" key="8">
    <source>
        <dbReference type="ARBA" id="ARBA00023125"/>
    </source>
</evidence>
<evidence type="ECO:0000256" key="5">
    <source>
        <dbReference type="ARBA" id="ARBA00022806"/>
    </source>
</evidence>
<evidence type="ECO:0000259" key="16">
    <source>
        <dbReference type="PROSITE" id="PS51217"/>
    </source>
</evidence>
<dbReference type="PANTHER" id="PTHR11070:SF55">
    <property type="entry name" value="DNA 3'-5' HELICASE"/>
    <property type="match status" value="1"/>
</dbReference>
<dbReference type="InterPro" id="IPR014016">
    <property type="entry name" value="UvrD-like_ATP-bd"/>
</dbReference>
<dbReference type="Pfam" id="PF00580">
    <property type="entry name" value="UvrD-helicase"/>
    <property type="match status" value="1"/>
</dbReference>